<dbReference type="InterPro" id="IPR011990">
    <property type="entry name" value="TPR-like_helical_dom_sf"/>
</dbReference>
<evidence type="ECO:0000256" key="1">
    <source>
        <dbReference type="PROSITE-ProRule" id="PRU00339"/>
    </source>
</evidence>
<dbReference type="PANTHER" id="PTHR15544:SF0">
    <property type="entry name" value="TETRATRICOPEPTIDE REPEAT PROTEIN 33"/>
    <property type="match status" value="1"/>
</dbReference>
<dbReference type="EMBL" id="JBIMZQ010000002">
    <property type="protein sequence ID" value="KAL3673228.1"/>
    <property type="molecule type" value="Genomic_DNA"/>
</dbReference>
<sequence>MVPAVRFALKPPKKRRRQDESSDKRRLHVPVCGAFSSIEAVSQDESNAQSCRPMGLLEDAQVKVKRLKEEGNTLAEAGKFRAAMGRWQEALAVDPNNAALYELQAQACMAVYDDFQSVQFARKATELAPKWSDGFLTLTRCLLNFGEVALALKAVTQAVELNGGMETDEMASDRRDIEVLLAKQEQVLHTRDEEAAHEVEADKLQVISCSKHLSLRANVIDNKERSREE</sequence>
<dbReference type="PANTHER" id="PTHR15544">
    <property type="entry name" value="OSMOSIS RESPONSIVE FACTOR"/>
    <property type="match status" value="1"/>
</dbReference>
<dbReference type="InterPro" id="IPR019734">
    <property type="entry name" value="TPR_rpt"/>
</dbReference>
<organism evidence="2 3">
    <name type="scientific">Phytophthora oleae</name>
    <dbReference type="NCBI Taxonomy" id="2107226"/>
    <lineage>
        <taxon>Eukaryota</taxon>
        <taxon>Sar</taxon>
        <taxon>Stramenopiles</taxon>
        <taxon>Oomycota</taxon>
        <taxon>Peronosporomycetes</taxon>
        <taxon>Peronosporales</taxon>
        <taxon>Peronosporaceae</taxon>
        <taxon>Phytophthora</taxon>
    </lineage>
</organism>
<evidence type="ECO:0000313" key="3">
    <source>
        <dbReference type="Proteomes" id="UP001632037"/>
    </source>
</evidence>
<dbReference type="PROSITE" id="PS50005">
    <property type="entry name" value="TPR"/>
    <property type="match status" value="1"/>
</dbReference>
<comment type="caution">
    <text evidence="2">The sequence shown here is derived from an EMBL/GenBank/DDBJ whole genome shotgun (WGS) entry which is preliminary data.</text>
</comment>
<keyword evidence="1" id="KW-0802">TPR repeat</keyword>
<accession>A0ABD3G2A3</accession>
<dbReference type="Proteomes" id="UP001632037">
    <property type="component" value="Unassembled WGS sequence"/>
</dbReference>
<dbReference type="Gene3D" id="1.25.40.10">
    <property type="entry name" value="Tetratricopeptide repeat domain"/>
    <property type="match status" value="1"/>
</dbReference>
<proteinExistence type="predicted"/>
<dbReference type="AlphaFoldDB" id="A0ABD3G2A3"/>
<protein>
    <submittedName>
        <fullName evidence="2">Uncharacterized protein</fullName>
    </submittedName>
</protein>
<gene>
    <name evidence="2" type="ORF">V7S43_000951</name>
</gene>
<feature type="repeat" description="TPR" evidence="1">
    <location>
        <begin position="64"/>
        <end position="97"/>
    </location>
</feature>
<evidence type="ECO:0000313" key="2">
    <source>
        <dbReference type="EMBL" id="KAL3673228.1"/>
    </source>
</evidence>
<reference evidence="2 3" key="1">
    <citation type="submission" date="2024-09" db="EMBL/GenBank/DDBJ databases">
        <title>Genome sequencing and assembly of Phytophthora oleae, isolate VK10A, causative agent of rot of olive drupes.</title>
        <authorList>
            <person name="Conti Taguali S."/>
            <person name="Riolo M."/>
            <person name="La Spada F."/>
            <person name="Cacciola S.O."/>
            <person name="Dionisio G."/>
        </authorList>
    </citation>
    <scope>NUCLEOTIDE SEQUENCE [LARGE SCALE GENOMIC DNA]</scope>
    <source>
        <strain evidence="2 3">VK10A</strain>
    </source>
</reference>
<dbReference type="SMART" id="SM00028">
    <property type="entry name" value="TPR"/>
    <property type="match status" value="3"/>
</dbReference>
<name>A0ABD3G2A3_9STRA</name>
<dbReference type="InterPro" id="IPR052658">
    <property type="entry name" value="TPR-containing"/>
</dbReference>
<dbReference type="SUPFAM" id="SSF48452">
    <property type="entry name" value="TPR-like"/>
    <property type="match status" value="1"/>
</dbReference>
<keyword evidence="3" id="KW-1185">Reference proteome</keyword>